<evidence type="ECO:0000313" key="1">
    <source>
        <dbReference type="EMBL" id="MQR02431.1"/>
    </source>
</evidence>
<evidence type="ECO:0000313" key="2">
    <source>
        <dbReference type="Proteomes" id="UP000451565"/>
    </source>
</evidence>
<sequence length="388" mass="42725">MPLMMQWFGRKKRRNKSEKLKRILFCDASCTEVKNKREVIFKNNSRNTMKKILGLIALSLVLTQSAYADFETANAALQKQDFAIAYPLMKEAAEAGDHQAWLAVGKMLLVGTGTEKNPTAALPWLEKAANAGDADAMNMLAQLYFSGDQVPKNTDAATSWAHRSAATGDMVGQYLVAQVDLYDPSLSFLDASGKPSMEKYDALAKRPATERALDQEEFTMLSKSAEQGYGPAKNMAIAALMDKVGPTNRARLLELAAATTNIPDPLRHRVAIVTVLQKLGESHASFTLFMDTEQTAAQSAELRAKSDGITESEQCKIAQMKLAKTEISRPLENAIYLPTEAKLLDNFYLISGQWQETWTYNVCGKMVAVPIEFQADGLGGAYFQTKLN</sequence>
<evidence type="ECO:0008006" key="3">
    <source>
        <dbReference type="Google" id="ProtNLM"/>
    </source>
</evidence>
<organism evidence="1 2">
    <name type="scientific">Glaciimonas soli</name>
    <dbReference type="NCBI Taxonomy" id="2590999"/>
    <lineage>
        <taxon>Bacteria</taxon>
        <taxon>Pseudomonadati</taxon>
        <taxon>Pseudomonadota</taxon>
        <taxon>Betaproteobacteria</taxon>
        <taxon>Burkholderiales</taxon>
        <taxon>Oxalobacteraceae</taxon>
        <taxon>Glaciimonas</taxon>
    </lineage>
</organism>
<dbReference type="Proteomes" id="UP000451565">
    <property type="component" value="Unassembled WGS sequence"/>
</dbReference>
<accession>A0A843YYT7</accession>
<dbReference type="AlphaFoldDB" id="A0A843YYT7"/>
<dbReference type="SMART" id="SM00671">
    <property type="entry name" value="SEL1"/>
    <property type="match status" value="3"/>
</dbReference>
<gene>
    <name evidence="1" type="ORF">GEV47_17275</name>
</gene>
<dbReference type="InterPro" id="IPR006597">
    <property type="entry name" value="Sel1-like"/>
</dbReference>
<keyword evidence="2" id="KW-1185">Reference proteome</keyword>
<dbReference type="Pfam" id="PF08238">
    <property type="entry name" value="Sel1"/>
    <property type="match status" value="2"/>
</dbReference>
<dbReference type="OrthoDB" id="8912283at2"/>
<dbReference type="InterPro" id="IPR011990">
    <property type="entry name" value="TPR-like_helical_dom_sf"/>
</dbReference>
<dbReference type="InterPro" id="IPR050767">
    <property type="entry name" value="Sel1_AlgK"/>
</dbReference>
<name>A0A843YYT7_9BURK</name>
<comment type="caution">
    <text evidence="1">The sequence shown here is derived from an EMBL/GenBank/DDBJ whole genome shotgun (WGS) entry which is preliminary data.</text>
</comment>
<reference evidence="1 2" key="1">
    <citation type="submission" date="2019-10" db="EMBL/GenBank/DDBJ databases">
        <title>Glaciimonas soli sp. nov., a psychrophilic bacterium isolated from the forest soil of a high elevation mountain in Taiwan.</title>
        <authorList>
            <person name="Wang L.-T."/>
            <person name="Shieh W.Y."/>
        </authorList>
    </citation>
    <scope>NUCLEOTIDE SEQUENCE [LARGE SCALE GENOMIC DNA]</scope>
    <source>
        <strain evidence="1 2">GS1</strain>
    </source>
</reference>
<dbReference type="PANTHER" id="PTHR11102">
    <property type="entry name" value="SEL-1-LIKE PROTEIN"/>
    <property type="match status" value="1"/>
</dbReference>
<dbReference type="PANTHER" id="PTHR11102:SF160">
    <property type="entry name" value="ERAD-ASSOCIATED E3 UBIQUITIN-PROTEIN LIGASE COMPONENT HRD3"/>
    <property type="match status" value="1"/>
</dbReference>
<proteinExistence type="predicted"/>
<dbReference type="EMBL" id="WINI01000009">
    <property type="protein sequence ID" value="MQR02431.1"/>
    <property type="molecule type" value="Genomic_DNA"/>
</dbReference>
<protein>
    <recommendedName>
        <fullName evidence="3">Sel1 repeat family protein</fullName>
    </recommendedName>
</protein>
<dbReference type="SUPFAM" id="SSF81901">
    <property type="entry name" value="HCP-like"/>
    <property type="match status" value="1"/>
</dbReference>
<dbReference type="Gene3D" id="1.25.40.10">
    <property type="entry name" value="Tetratricopeptide repeat domain"/>
    <property type="match status" value="1"/>
</dbReference>